<dbReference type="EMBL" id="JAINUF010000006">
    <property type="protein sequence ID" value="KAJ8356964.1"/>
    <property type="molecule type" value="Genomic_DNA"/>
</dbReference>
<gene>
    <name evidence="1" type="ORF">SKAU_G00197580</name>
</gene>
<organism evidence="1 2">
    <name type="scientific">Synaphobranchus kaupii</name>
    <name type="common">Kaup's arrowtooth eel</name>
    <dbReference type="NCBI Taxonomy" id="118154"/>
    <lineage>
        <taxon>Eukaryota</taxon>
        <taxon>Metazoa</taxon>
        <taxon>Chordata</taxon>
        <taxon>Craniata</taxon>
        <taxon>Vertebrata</taxon>
        <taxon>Euteleostomi</taxon>
        <taxon>Actinopterygii</taxon>
        <taxon>Neopterygii</taxon>
        <taxon>Teleostei</taxon>
        <taxon>Anguilliformes</taxon>
        <taxon>Synaphobranchidae</taxon>
        <taxon>Synaphobranchus</taxon>
    </lineage>
</organism>
<dbReference type="AlphaFoldDB" id="A0A9Q1IWZ4"/>
<dbReference type="Proteomes" id="UP001152622">
    <property type="component" value="Chromosome 6"/>
</dbReference>
<dbReference type="OrthoDB" id="410381at2759"/>
<dbReference type="PANTHER" id="PTHR47027:SF20">
    <property type="entry name" value="REVERSE TRANSCRIPTASE-LIKE PROTEIN WITH RNA-DIRECTED DNA POLYMERASE DOMAIN"/>
    <property type="match status" value="1"/>
</dbReference>
<keyword evidence="2" id="KW-1185">Reference proteome</keyword>
<proteinExistence type="predicted"/>
<sequence>MFKFGCLQRFVHILRQFHEGMMAHVTTGGQQSEPLRVCIAVRQESAVKAHIRMGLTVNISKTEVLCQGRSSPPSTNSTFTMENKPRAIAPSFKYLGSPISEDCGIEDEIQNRVKQASSSFSR</sequence>
<dbReference type="PANTHER" id="PTHR47027">
    <property type="entry name" value="REVERSE TRANSCRIPTASE DOMAIN-CONTAINING PROTEIN"/>
    <property type="match status" value="1"/>
</dbReference>
<name>A0A9Q1IWZ4_SYNKA</name>
<evidence type="ECO:0000313" key="2">
    <source>
        <dbReference type="Proteomes" id="UP001152622"/>
    </source>
</evidence>
<accession>A0A9Q1IWZ4</accession>
<evidence type="ECO:0000313" key="1">
    <source>
        <dbReference type="EMBL" id="KAJ8356964.1"/>
    </source>
</evidence>
<reference evidence="1" key="1">
    <citation type="journal article" date="2023" name="Science">
        <title>Genome structures resolve the early diversification of teleost fishes.</title>
        <authorList>
            <person name="Parey E."/>
            <person name="Louis A."/>
            <person name="Montfort J."/>
            <person name="Bouchez O."/>
            <person name="Roques C."/>
            <person name="Iampietro C."/>
            <person name="Lluch J."/>
            <person name="Castinel A."/>
            <person name="Donnadieu C."/>
            <person name="Desvignes T."/>
            <person name="Floi Bucao C."/>
            <person name="Jouanno E."/>
            <person name="Wen M."/>
            <person name="Mejri S."/>
            <person name="Dirks R."/>
            <person name="Jansen H."/>
            <person name="Henkel C."/>
            <person name="Chen W.J."/>
            <person name="Zahm M."/>
            <person name="Cabau C."/>
            <person name="Klopp C."/>
            <person name="Thompson A.W."/>
            <person name="Robinson-Rechavi M."/>
            <person name="Braasch I."/>
            <person name="Lecointre G."/>
            <person name="Bobe J."/>
            <person name="Postlethwait J.H."/>
            <person name="Berthelot C."/>
            <person name="Roest Crollius H."/>
            <person name="Guiguen Y."/>
        </authorList>
    </citation>
    <scope>NUCLEOTIDE SEQUENCE</scope>
    <source>
        <strain evidence="1">WJC10195</strain>
    </source>
</reference>
<comment type="caution">
    <text evidence="1">The sequence shown here is derived from an EMBL/GenBank/DDBJ whole genome shotgun (WGS) entry which is preliminary data.</text>
</comment>
<protein>
    <submittedName>
        <fullName evidence="1">Uncharacterized protein</fullName>
    </submittedName>
</protein>